<name>A0A288QLF5_9LACO</name>
<dbReference type="Proteomes" id="UP000254912">
    <property type="component" value="Unassembled WGS sequence"/>
</dbReference>
<dbReference type="PANTHER" id="PTHR38459">
    <property type="entry name" value="PROPHAGE BACTOPRENOL-LINKED GLUCOSE TRANSLOCASE HOMOLOG"/>
    <property type="match status" value="1"/>
</dbReference>
<evidence type="ECO:0000313" key="6">
    <source>
        <dbReference type="EMBL" id="RDL01570.1"/>
    </source>
</evidence>
<dbReference type="EMBL" id="QRAS01000004">
    <property type="protein sequence ID" value="RDL01570.1"/>
    <property type="molecule type" value="Genomic_DNA"/>
</dbReference>
<evidence type="ECO:0000256" key="5">
    <source>
        <dbReference type="ARBA" id="ARBA00023136"/>
    </source>
</evidence>
<comment type="similarity">
    <text evidence="2">Belongs to the GtrA family.</text>
</comment>
<dbReference type="OrthoDB" id="361483at2"/>
<evidence type="ECO:0000256" key="1">
    <source>
        <dbReference type="ARBA" id="ARBA00004141"/>
    </source>
</evidence>
<evidence type="ECO:0000256" key="3">
    <source>
        <dbReference type="ARBA" id="ARBA00022692"/>
    </source>
</evidence>
<protein>
    <submittedName>
        <fullName evidence="6">Putative flippase GtrA</fullName>
    </submittedName>
</protein>
<keyword evidence="7" id="KW-1185">Reference proteome</keyword>
<evidence type="ECO:0000256" key="2">
    <source>
        <dbReference type="ARBA" id="ARBA00009399"/>
    </source>
</evidence>
<dbReference type="PANTHER" id="PTHR38459:SF5">
    <property type="entry name" value="CELL WALL TEICHOIC ACID GLYCOSYLATION PROTEIN GTCA"/>
    <property type="match status" value="1"/>
</dbReference>
<dbReference type="InterPro" id="IPR051401">
    <property type="entry name" value="GtrA_CellWall_Glycosyl"/>
</dbReference>
<comment type="caution">
    <text evidence="6">The sequence shown here is derived from an EMBL/GenBank/DDBJ whole genome shotgun (WGS) entry which is preliminary data.</text>
</comment>
<dbReference type="InterPro" id="IPR007267">
    <property type="entry name" value="GtrA_DPMS_TM"/>
</dbReference>
<keyword evidence="4" id="KW-1133">Transmembrane helix</keyword>
<dbReference type="GeneID" id="94545531"/>
<evidence type="ECO:0000313" key="7">
    <source>
        <dbReference type="Proteomes" id="UP000254912"/>
    </source>
</evidence>
<evidence type="ECO:0000256" key="4">
    <source>
        <dbReference type="ARBA" id="ARBA00022989"/>
    </source>
</evidence>
<dbReference type="AlphaFoldDB" id="A0A288QLF5"/>
<keyword evidence="3" id="KW-0812">Transmembrane</keyword>
<proteinExistence type="inferred from homology"/>
<keyword evidence="5" id="KW-0472">Membrane</keyword>
<dbReference type="GO" id="GO:0000271">
    <property type="term" value="P:polysaccharide biosynthetic process"/>
    <property type="evidence" value="ECO:0007669"/>
    <property type="project" value="InterPro"/>
</dbReference>
<organism evidence="6 7">
    <name type="scientific">Weissella soli</name>
    <dbReference type="NCBI Taxonomy" id="155866"/>
    <lineage>
        <taxon>Bacteria</taxon>
        <taxon>Bacillati</taxon>
        <taxon>Bacillota</taxon>
        <taxon>Bacilli</taxon>
        <taxon>Lactobacillales</taxon>
        <taxon>Lactobacillaceae</taxon>
        <taxon>Weissella</taxon>
    </lineage>
</organism>
<accession>A0A288QLF5</accession>
<sequence length="136" mass="15636">MIKTLYSKYREVFWYLVFGVLTTVVNIIVFWGMHELQSPYQVSYVVAWIAAVLFAYITNRIWVFASQAHQASAIIKEMLQFFMARLVTGLIGFGILAFGVSMLHQSDLIWNVIQNGFVIISNYILSKVMIFKAPNN</sequence>
<reference evidence="6 7" key="1">
    <citation type="submission" date="2018-07" db="EMBL/GenBank/DDBJ databases">
        <title>Genomic Encyclopedia of Type Strains, Phase III (KMG-III): the genomes of soil and plant-associated and newly described type strains.</title>
        <authorList>
            <person name="Whitman W."/>
        </authorList>
    </citation>
    <scope>NUCLEOTIDE SEQUENCE [LARGE SCALE GENOMIC DNA]</scope>
    <source>
        <strain evidence="6 7">CECT 7031</strain>
    </source>
</reference>
<dbReference type="KEGG" id="wso:WSWS_00321"/>
<dbReference type="RefSeq" id="WP_070229621.1">
    <property type="nucleotide sequence ID" value="NZ_BJYO01000006.1"/>
</dbReference>
<gene>
    <name evidence="6" type="ORF">DFP99_1476</name>
</gene>
<comment type="subcellular location">
    <subcellularLocation>
        <location evidence="1">Membrane</location>
        <topology evidence="1">Multi-pass membrane protein</topology>
    </subcellularLocation>
</comment>
<dbReference type="Pfam" id="PF04138">
    <property type="entry name" value="GtrA_DPMS_TM"/>
    <property type="match status" value="1"/>
</dbReference>
<dbReference type="GO" id="GO:0005886">
    <property type="term" value="C:plasma membrane"/>
    <property type="evidence" value="ECO:0007669"/>
    <property type="project" value="TreeGrafter"/>
</dbReference>